<keyword evidence="5 8" id="KW-0812">Transmembrane</keyword>
<dbReference type="InterPro" id="IPR037294">
    <property type="entry name" value="ABC_BtuC-like"/>
</dbReference>
<dbReference type="Proteomes" id="UP000597761">
    <property type="component" value="Unassembled WGS sequence"/>
</dbReference>
<evidence type="ECO:0000256" key="1">
    <source>
        <dbReference type="ARBA" id="ARBA00004651"/>
    </source>
</evidence>
<evidence type="ECO:0000256" key="8">
    <source>
        <dbReference type="SAM" id="Phobius"/>
    </source>
</evidence>
<dbReference type="Gene3D" id="1.10.3470.10">
    <property type="entry name" value="ABC transporter involved in vitamin B12 uptake, BtuC"/>
    <property type="match status" value="1"/>
</dbReference>
<keyword evidence="6 8" id="KW-1133">Transmembrane helix</keyword>
<evidence type="ECO:0000256" key="5">
    <source>
        <dbReference type="ARBA" id="ARBA00022692"/>
    </source>
</evidence>
<comment type="similarity">
    <text evidence="2">Belongs to the binding-protein-dependent transport system permease family. FecCD subfamily.</text>
</comment>
<protein>
    <submittedName>
        <fullName evidence="9">Enterobactin ABC transporter permease</fullName>
    </submittedName>
</protein>
<keyword evidence="7 8" id="KW-0472">Membrane</keyword>
<keyword evidence="10" id="KW-1185">Reference proteome</keyword>
<evidence type="ECO:0000313" key="9">
    <source>
        <dbReference type="EMBL" id="GGC80242.1"/>
    </source>
</evidence>
<gene>
    <name evidence="9" type="ORF">GCM10011512_03680</name>
</gene>
<evidence type="ECO:0000256" key="4">
    <source>
        <dbReference type="ARBA" id="ARBA00022475"/>
    </source>
</evidence>
<keyword evidence="4" id="KW-1003">Cell membrane</keyword>
<dbReference type="PANTHER" id="PTHR30472:SF24">
    <property type="entry name" value="FERRIC ENTEROBACTIN TRANSPORT SYSTEM PERMEASE PROTEIN FEPG"/>
    <property type="match status" value="1"/>
</dbReference>
<name>A0ABQ1NLJ9_9MICC</name>
<dbReference type="SUPFAM" id="SSF81345">
    <property type="entry name" value="ABC transporter involved in vitamin B12 uptake, BtuC"/>
    <property type="match status" value="1"/>
</dbReference>
<dbReference type="EMBL" id="BMJI01000001">
    <property type="protein sequence ID" value="GGC80242.1"/>
    <property type="molecule type" value="Genomic_DNA"/>
</dbReference>
<comment type="caution">
    <text evidence="9">The sequence shown here is derived from an EMBL/GenBank/DDBJ whole genome shotgun (WGS) entry which is preliminary data.</text>
</comment>
<evidence type="ECO:0000256" key="2">
    <source>
        <dbReference type="ARBA" id="ARBA00007935"/>
    </source>
</evidence>
<evidence type="ECO:0000256" key="3">
    <source>
        <dbReference type="ARBA" id="ARBA00022448"/>
    </source>
</evidence>
<feature type="transmembrane region" description="Helical" evidence="8">
    <location>
        <begin position="90"/>
        <end position="108"/>
    </location>
</feature>
<evidence type="ECO:0000256" key="7">
    <source>
        <dbReference type="ARBA" id="ARBA00023136"/>
    </source>
</evidence>
<dbReference type="RefSeq" id="WP_306464416.1">
    <property type="nucleotide sequence ID" value="NZ_BMJI01000001.1"/>
</dbReference>
<feature type="transmembrane region" description="Helical" evidence="8">
    <location>
        <begin position="330"/>
        <end position="350"/>
    </location>
</feature>
<feature type="transmembrane region" description="Helical" evidence="8">
    <location>
        <begin position="35"/>
        <end position="56"/>
    </location>
</feature>
<feature type="transmembrane region" description="Helical" evidence="8">
    <location>
        <begin position="145"/>
        <end position="163"/>
    </location>
</feature>
<dbReference type="InterPro" id="IPR000522">
    <property type="entry name" value="ABC_transptr_permease_BtuC"/>
</dbReference>
<keyword evidence="3" id="KW-0813">Transport</keyword>
<dbReference type="Pfam" id="PF01032">
    <property type="entry name" value="FecCD"/>
    <property type="match status" value="1"/>
</dbReference>
<organism evidence="9 10">
    <name type="scientific">Tersicoccus solisilvae</name>
    <dbReference type="NCBI Taxonomy" id="1882339"/>
    <lineage>
        <taxon>Bacteria</taxon>
        <taxon>Bacillati</taxon>
        <taxon>Actinomycetota</taxon>
        <taxon>Actinomycetes</taxon>
        <taxon>Micrococcales</taxon>
        <taxon>Micrococcaceae</taxon>
        <taxon>Tersicoccus</taxon>
    </lineage>
</organism>
<feature type="transmembrane region" description="Helical" evidence="8">
    <location>
        <begin position="120"/>
        <end position="139"/>
    </location>
</feature>
<feature type="transmembrane region" description="Helical" evidence="8">
    <location>
        <begin position="263"/>
        <end position="290"/>
    </location>
</feature>
<dbReference type="CDD" id="cd06550">
    <property type="entry name" value="TM_ABC_iron-siderophores_like"/>
    <property type="match status" value="1"/>
</dbReference>
<dbReference type="PANTHER" id="PTHR30472">
    <property type="entry name" value="FERRIC ENTEROBACTIN TRANSPORT SYSTEM PERMEASE PROTEIN"/>
    <property type="match status" value="1"/>
</dbReference>
<proteinExistence type="inferred from homology"/>
<feature type="transmembrane region" description="Helical" evidence="8">
    <location>
        <begin position="302"/>
        <end position="323"/>
    </location>
</feature>
<comment type="subcellular location">
    <subcellularLocation>
        <location evidence="1">Cell membrane</location>
        <topology evidence="1">Multi-pass membrane protein</topology>
    </subcellularLocation>
</comment>
<accession>A0ABQ1NLJ9</accession>
<feature type="transmembrane region" description="Helical" evidence="8">
    <location>
        <begin position="220"/>
        <end position="237"/>
    </location>
</feature>
<evidence type="ECO:0000256" key="6">
    <source>
        <dbReference type="ARBA" id="ARBA00022989"/>
    </source>
</evidence>
<feature type="transmembrane region" description="Helical" evidence="8">
    <location>
        <begin position="175"/>
        <end position="193"/>
    </location>
</feature>
<sequence length="359" mass="36849">MTTTPPVAPAARPAADLDAVQRRLGRIRRVARRRWALVTGALTLLVLALLACRVLLGDYTVTVPDFLRLLAGENIPGARFIVMESKLPRALLGLLTGLSFGAAGAVFQTMLRNPLASPDIIGVSLGSSAGAVIAIVLIGAGGATVPLAALTGALVVAAVIFLLSRHQSAAGIRMVLVGIGIAALLQAVVVHLLSRTDIYRANDALQWIVGSLNGATWERLTWLAVGLVLVAPFLAAFGRRLRILPLGDDLAAGLGLNVERTRLALLVVGVALTAFPTAAAGPISFIALLAGPIARRLNGGRATIVIAALVGAAIVLAADYAAAYLVPGTVLPVGVLTGGLGAPFMLWLLLSRRAGASEG</sequence>
<reference evidence="10" key="1">
    <citation type="journal article" date="2019" name="Int. J. Syst. Evol. Microbiol.">
        <title>The Global Catalogue of Microorganisms (GCM) 10K type strain sequencing project: providing services to taxonomists for standard genome sequencing and annotation.</title>
        <authorList>
            <consortium name="The Broad Institute Genomics Platform"/>
            <consortium name="The Broad Institute Genome Sequencing Center for Infectious Disease"/>
            <person name="Wu L."/>
            <person name="Ma J."/>
        </authorList>
    </citation>
    <scope>NUCLEOTIDE SEQUENCE [LARGE SCALE GENOMIC DNA]</scope>
    <source>
        <strain evidence="10">CGMCC 1.15480</strain>
    </source>
</reference>
<evidence type="ECO:0000313" key="10">
    <source>
        <dbReference type="Proteomes" id="UP000597761"/>
    </source>
</evidence>